<comment type="caution">
    <text evidence="1">The sequence shown here is derived from an EMBL/GenBank/DDBJ whole genome shotgun (WGS) entry which is preliminary data.</text>
</comment>
<accession>A0ABU1P4K3</accession>
<sequence length="97" mass="11102">MQPIQTQYESIIEEEVTLTQRISLCKDSIDILLEYISRHADSIHILTAEDIVTTIHAMAQNLDTELLHVRFEKGILEHKLHELQLQANLHSATVQSS</sequence>
<gene>
    <name evidence="1" type="ORF">J2736_005903</name>
</gene>
<dbReference type="Proteomes" id="UP001267290">
    <property type="component" value="Unassembled WGS sequence"/>
</dbReference>
<organism evidence="1 2">
    <name type="scientific">Paenibacillus qinlingensis</name>
    <dbReference type="NCBI Taxonomy" id="1837343"/>
    <lineage>
        <taxon>Bacteria</taxon>
        <taxon>Bacillati</taxon>
        <taxon>Bacillota</taxon>
        <taxon>Bacilli</taxon>
        <taxon>Bacillales</taxon>
        <taxon>Paenibacillaceae</taxon>
        <taxon>Paenibacillus</taxon>
    </lineage>
</organism>
<proteinExistence type="predicted"/>
<protein>
    <submittedName>
        <fullName evidence="1">Uncharacterized protein</fullName>
    </submittedName>
</protein>
<evidence type="ECO:0000313" key="2">
    <source>
        <dbReference type="Proteomes" id="UP001267290"/>
    </source>
</evidence>
<evidence type="ECO:0000313" key="1">
    <source>
        <dbReference type="EMBL" id="MDR6554673.1"/>
    </source>
</evidence>
<dbReference type="RefSeq" id="WP_310502088.1">
    <property type="nucleotide sequence ID" value="NZ_JAVDSB010000018.1"/>
</dbReference>
<reference evidence="1 2" key="1">
    <citation type="submission" date="2023-07" db="EMBL/GenBank/DDBJ databases">
        <title>Sorghum-associated microbial communities from plants grown in Nebraska, USA.</title>
        <authorList>
            <person name="Schachtman D."/>
        </authorList>
    </citation>
    <scope>NUCLEOTIDE SEQUENCE [LARGE SCALE GENOMIC DNA]</scope>
    <source>
        <strain evidence="1 2">CC258</strain>
    </source>
</reference>
<name>A0ABU1P4K3_9BACL</name>
<keyword evidence="2" id="KW-1185">Reference proteome</keyword>
<dbReference type="EMBL" id="JAVDSB010000018">
    <property type="protein sequence ID" value="MDR6554673.1"/>
    <property type="molecule type" value="Genomic_DNA"/>
</dbReference>